<accession>A0A2V1K452</accession>
<dbReference type="CDD" id="cd01029">
    <property type="entry name" value="TOPRIM_primases"/>
    <property type="match status" value="1"/>
</dbReference>
<organism evidence="1 2">
    <name type="scientific">Ancrocorticia populi</name>
    <dbReference type="NCBI Taxonomy" id="2175228"/>
    <lineage>
        <taxon>Bacteria</taxon>
        <taxon>Bacillati</taxon>
        <taxon>Actinomycetota</taxon>
        <taxon>Actinomycetes</taxon>
        <taxon>Actinomycetales</taxon>
        <taxon>Actinomycetaceae</taxon>
        <taxon>Ancrocorticia</taxon>
    </lineage>
</organism>
<dbReference type="Gene3D" id="3.40.1360.10">
    <property type="match status" value="1"/>
</dbReference>
<proteinExistence type="predicted"/>
<dbReference type="InterPro" id="IPR034154">
    <property type="entry name" value="TOPRIM_DnaG/twinkle"/>
</dbReference>
<dbReference type="Proteomes" id="UP000245283">
    <property type="component" value="Unassembled WGS sequence"/>
</dbReference>
<dbReference type="EMBL" id="QETB01000004">
    <property type="protein sequence ID" value="PWF26033.1"/>
    <property type="molecule type" value="Genomic_DNA"/>
</dbReference>
<comment type="caution">
    <text evidence="1">The sequence shown here is derived from an EMBL/GenBank/DDBJ whole genome shotgun (WGS) entry which is preliminary data.</text>
</comment>
<dbReference type="InterPro" id="IPR027417">
    <property type="entry name" value="P-loop_NTPase"/>
</dbReference>
<reference evidence="2" key="1">
    <citation type="submission" date="2018-05" db="EMBL/GenBank/DDBJ databases">
        <authorList>
            <person name="Li Y."/>
        </authorList>
    </citation>
    <scope>NUCLEOTIDE SEQUENCE [LARGE SCALE GENOMIC DNA]</scope>
    <source>
        <strain evidence="2">sk1b4</strain>
    </source>
</reference>
<gene>
    <name evidence="1" type="ORF">DD236_08025</name>
</gene>
<protein>
    <submittedName>
        <fullName evidence="1">Uncharacterized protein</fullName>
    </submittedName>
</protein>
<keyword evidence="2" id="KW-1185">Reference proteome</keyword>
<evidence type="ECO:0000313" key="1">
    <source>
        <dbReference type="EMBL" id="PWF26033.1"/>
    </source>
</evidence>
<dbReference type="RefSeq" id="WP_109093860.1">
    <property type="nucleotide sequence ID" value="NZ_QETB01000004.1"/>
</dbReference>
<name>A0A2V1K452_9ACTO</name>
<dbReference type="OrthoDB" id="9775547at2"/>
<sequence length="570" mass="62359">MNANPTDGLTAFERVRRAVENQGLNIKPERRDSFLCQGPGHSESDLSVHVTGIAGQTLIKSFADEEELFLDAIGLGWADLFDNPKQGNRYEYYDIAGDLARTVTRSPAKQFNQKVLDKETVPLYRLDEVREAVKAGAPIYVCEGEKDADTLRTLGVCATTSPQGAQSWNKADYTPLADAAQVFVVADNDKAGIERAKGLTPKLERLCAGQVEAVAPAEGLKDAADHIMAGHTLQQFEPLKLSSPLDGMFSSEWLFKQQFPPLEYAVPGIVPEGLALLAAPPKIGKSWMVLGLAKACSEGNHAFGVIPVDRRPVLYMALEDGPRRLQNRLGSIRGAGDPNLFFLTELKSDLLTTLDSFLRKYRKPLIILDTLGKVRDVYSGNDAYQKDYAQLGVMKEMIDRYPGASMIVVHHTRKGAADDFVQEVSGTQGLTGAVDTILTLRRDRNSGDALLNVTARDAMEGQYALTMGDNGVWELIGDDLEESAEAARKHHETSNLGDGNAKLIQYINDHPEGVKRSDVATFMGWSDETASTNLSRLYKRGSISKSGRGVYVPNITNITDITPNTERQAS</sequence>
<evidence type="ECO:0000313" key="2">
    <source>
        <dbReference type="Proteomes" id="UP000245283"/>
    </source>
</evidence>
<dbReference type="SUPFAM" id="SSF52540">
    <property type="entry name" value="P-loop containing nucleoside triphosphate hydrolases"/>
    <property type="match status" value="1"/>
</dbReference>
<dbReference type="Pfam" id="PF13481">
    <property type="entry name" value="AAA_25"/>
    <property type="match status" value="1"/>
</dbReference>
<dbReference type="Gene3D" id="3.40.50.300">
    <property type="entry name" value="P-loop containing nucleotide triphosphate hydrolases"/>
    <property type="match status" value="1"/>
</dbReference>
<dbReference type="AlphaFoldDB" id="A0A2V1K452"/>
<dbReference type="SUPFAM" id="SSF56731">
    <property type="entry name" value="DNA primase core"/>
    <property type="match status" value="1"/>
</dbReference>